<keyword evidence="2" id="KW-1185">Reference proteome</keyword>
<feature type="non-terminal residue" evidence="1">
    <location>
        <position position="1"/>
    </location>
</feature>
<dbReference type="OrthoDB" id="8249012at2759"/>
<dbReference type="AlphaFoldDB" id="A0A1V9XMH2"/>
<accession>A0A1V9XMH2</accession>
<evidence type="ECO:0000313" key="2">
    <source>
        <dbReference type="Proteomes" id="UP000192247"/>
    </source>
</evidence>
<comment type="caution">
    <text evidence="1">The sequence shown here is derived from an EMBL/GenBank/DDBJ whole genome shotgun (WGS) entry which is preliminary data.</text>
</comment>
<sequence length="106" mass="12227">YQEALPKTIRSRKDPHLEYNELVDIMKWKLMRSKYKPAALDLVKTNTEKNVKATTQRAFKRMPKLDVALQALTAEGKSLVARTGLSFNRRRMYHHSGDASRAVKLV</sequence>
<dbReference type="PANTHER" id="PTHR21521">
    <property type="entry name" value="AMUN, ISOFORM A"/>
    <property type="match status" value="1"/>
</dbReference>
<dbReference type="PANTHER" id="PTHR21521:SF0">
    <property type="entry name" value="AMUN, ISOFORM A"/>
    <property type="match status" value="1"/>
</dbReference>
<reference evidence="1 2" key="1">
    <citation type="journal article" date="2017" name="Gigascience">
        <title>Draft genome of the honey bee ectoparasitic mite, Tropilaelaps mercedesae, is shaped by the parasitic life history.</title>
        <authorList>
            <person name="Dong X."/>
            <person name="Armstrong S.D."/>
            <person name="Xia D."/>
            <person name="Makepeace B.L."/>
            <person name="Darby A.C."/>
            <person name="Kadowaki T."/>
        </authorList>
    </citation>
    <scope>NUCLEOTIDE SEQUENCE [LARGE SCALE GENOMIC DNA]</scope>
    <source>
        <strain evidence="1">Wuxi-XJTLU</strain>
    </source>
</reference>
<organism evidence="1 2">
    <name type="scientific">Tropilaelaps mercedesae</name>
    <dbReference type="NCBI Taxonomy" id="418985"/>
    <lineage>
        <taxon>Eukaryota</taxon>
        <taxon>Metazoa</taxon>
        <taxon>Ecdysozoa</taxon>
        <taxon>Arthropoda</taxon>
        <taxon>Chelicerata</taxon>
        <taxon>Arachnida</taxon>
        <taxon>Acari</taxon>
        <taxon>Parasitiformes</taxon>
        <taxon>Mesostigmata</taxon>
        <taxon>Gamasina</taxon>
        <taxon>Dermanyssoidea</taxon>
        <taxon>Laelapidae</taxon>
        <taxon>Tropilaelaps</taxon>
    </lineage>
</organism>
<dbReference type="EMBL" id="MNPL01007762">
    <property type="protein sequence ID" value="OQR74572.1"/>
    <property type="molecule type" value="Genomic_DNA"/>
</dbReference>
<evidence type="ECO:0000313" key="1">
    <source>
        <dbReference type="EMBL" id="OQR74572.1"/>
    </source>
</evidence>
<proteinExistence type="predicted"/>
<protein>
    <submittedName>
        <fullName evidence="1">Uncharacterized protein</fullName>
    </submittedName>
</protein>
<name>A0A1V9XMH2_9ACAR</name>
<gene>
    <name evidence="1" type="ORF">BIW11_08975</name>
</gene>
<dbReference type="InParanoid" id="A0A1V9XMH2"/>
<dbReference type="STRING" id="418985.A0A1V9XMH2"/>
<dbReference type="Proteomes" id="UP000192247">
    <property type="component" value="Unassembled WGS sequence"/>
</dbReference>